<reference evidence="7 8" key="1">
    <citation type="submission" date="2015-09" db="EMBL/GenBank/DDBJ databases">
        <authorList>
            <consortium name="Pathogen Informatics"/>
        </authorList>
    </citation>
    <scope>NUCLEOTIDE SEQUENCE [LARGE SCALE GENOMIC DNA]</scope>
    <source>
        <strain evidence="7 8">2789STDY5834858</strain>
    </source>
</reference>
<evidence type="ECO:0000256" key="4">
    <source>
        <dbReference type="ARBA" id="ARBA00022989"/>
    </source>
</evidence>
<name>A0ABM9UPT4_SARVE</name>
<protein>
    <submittedName>
        <fullName evidence="7">Predicted membrane protein</fullName>
    </submittedName>
</protein>
<keyword evidence="4 6" id="KW-1133">Transmembrane helix</keyword>
<gene>
    <name evidence="7" type="ORF">ERS852473_01199</name>
</gene>
<dbReference type="PANTHER" id="PTHR30509:SF9">
    <property type="entry name" value="MULTIDRUG RESISTANCE PROTEIN MDTO"/>
    <property type="match status" value="1"/>
</dbReference>
<feature type="transmembrane region" description="Helical" evidence="6">
    <location>
        <begin position="85"/>
        <end position="103"/>
    </location>
</feature>
<keyword evidence="5 6" id="KW-0472">Membrane</keyword>
<comment type="subcellular location">
    <subcellularLocation>
        <location evidence="1">Cell membrane</location>
        <topology evidence="1">Multi-pass membrane protein</topology>
    </subcellularLocation>
</comment>
<evidence type="ECO:0000256" key="2">
    <source>
        <dbReference type="ARBA" id="ARBA00022475"/>
    </source>
</evidence>
<proteinExistence type="predicted"/>
<dbReference type="PANTHER" id="PTHR30509">
    <property type="entry name" value="P-HYDROXYBENZOIC ACID EFFLUX PUMP SUBUNIT-RELATED"/>
    <property type="match status" value="1"/>
</dbReference>
<keyword evidence="8" id="KW-1185">Reference proteome</keyword>
<dbReference type="Pfam" id="PF06081">
    <property type="entry name" value="ArAE_1"/>
    <property type="match status" value="1"/>
</dbReference>
<dbReference type="EMBL" id="CYZR01000003">
    <property type="protein sequence ID" value="CUN82561.1"/>
    <property type="molecule type" value="Genomic_DNA"/>
</dbReference>
<evidence type="ECO:0000256" key="3">
    <source>
        <dbReference type="ARBA" id="ARBA00022692"/>
    </source>
</evidence>
<dbReference type="InterPro" id="IPR010343">
    <property type="entry name" value="ArAE_1"/>
</dbReference>
<evidence type="ECO:0000256" key="5">
    <source>
        <dbReference type="ARBA" id="ARBA00023136"/>
    </source>
</evidence>
<comment type="caution">
    <text evidence="7">The sequence shown here is derived from an EMBL/GenBank/DDBJ whole genome shotgun (WGS) entry which is preliminary data.</text>
</comment>
<accession>A0ABM9UPT4</accession>
<evidence type="ECO:0000256" key="6">
    <source>
        <dbReference type="SAM" id="Phobius"/>
    </source>
</evidence>
<evidence type="ECO:0000313" key="8">
    <source>
        <dbReference type="Proteomes" id="UP000095488"/>
    </source>
</evidence>
<keyword evidence="3 6" id="KW-0812">Transmembrane</keyword>
<feature type="transmembrane region" description="Helical" evidence="6">
    <location>
        <begin position="59"/>
        <end position="79"/>
    </location>
</feature>
<sequence length="164" mass="18521">MNKKLELPKVGARIQKTALSVFICMIIPHLLNMEYPFYACIAAVICLKDSHENTVKMGVNRMIGTLIGGCAGILSTFLFLKFNNYYFECIVTSLLCIVVIYICKVLKKPGSVTIACIVLLANTLLIKQEPNYIYTINRIIETFIGIIVATLVNRFIFPYKKDEK</sequence>
<evidence type="ECO:0000313" key="7">
    <source>
        <dbReference type="EMBL" id="CUN82561.1"/>
    </source>
</evidence>
<keyword evidence="2" id="KW-1003">Cell membrane</keyword>
<feature type="transmembrane region" description="Helical" evidence="6">
    <location>
        <begin position="20"/>
        <end position="47"/>
    </location>
</feature>
<evidence type="ECO:0000256" key="1">
    <source>
        <dbReference type="ARBA" id="ARBA00004651"/>
    </source>
</evidence>
<feature type="transmembrane region" description="Helical" evidence="6">
    <location>
        <begin position="132"/>
        <end position="157"/>
    </location>
</feature>
<dbReference type="Proteomes" id="UP000095488">
    <property type="component" value="Unassembled WGS sequence"/>
</dbReference>
<dbReference type="RefSeq" id="WP_055258589.1">
    <property type="nucleotide sequence ID" value="NZ_CABIXL010000003.1"/>
</dbReference>
<organism evidence="7 8">
    <name type="scientific">Sarcina ventriculi</name>
    <name type="common">Clostridium ventriculi</name>
    <dbReference type="NCBI Taxonomy" id="1267"/>
    <lineage>
        <taxon>Bacteria</taxon>
        <taxon>Bacillati</taxon>
        <taxon>Bacillota</taxon>
        <taxon>Clostridia</taxon>
        <taxon>Eubacteriales</taxon>
        <taxon>Clostridiaceae</taxon>
        <taxon>Sarcina</taxon>
    </lineage>
</organism>